<evidence type="ECO:0000313" key="2">
    <source>
        <dbReference type="EMBL" id="SDW76746.1"/>
    </source>
</evidence>
<evidence type="ECO:0000313" key="3">
    <source>
        <dbReference type="Proteomes" id="UP000198539"/>
    </source>
</evidence>
<keyword evidence="3" id="KW-1185">Reference proteome</keyword>
<accession>A0A1H2W8G4</accession>
<evidence type="ECO:0008006" key="4">
    <source>
        <dbReference type="Google" id="ProtNLM"/>
    </source>
</evidence>
<keyword evidence="1" id="KW-0472">Membrane</keyword>
<keyword evidence="1" id="KW-1133">Transmembrane helix</keyword>
<proteinExistence type="predicted"/>
<organism evidence="2 3">
    <name type="scientific">Roseicitreum antarcticum</name>
    <dbReference type="NCBI Taxonomy" id="564137"/>
    <lineage>
        <taxon>Bacteria</taxon>
        <taxon>Pseudomonadati</taxon>
        <taxon>Pseudomonadota</taxon>
        <taxon>Alphaproteobacteria</taxon>
        <taxon>Rhodobacterales</taxon>
        <taxon>Paracoccaceae</taxon>
        <taxon>Roseicitreum</taxon>
    </lineage>
</organism>
<dbReference type="Proteomes" id="UP000198539">
    <property type="component" value="Unassembled WGS sequence"/>
</dbReference>
<keyword evidence="1" id="KW-0812">Transmembrane</keyword>
<feature type="transmembrane region" description="Helical" evidence="1">
    <location>
        <begin position="27"/>
        <end position="45"/>
    </location>
</feature>
<dbReference type="STRING" id="564137.SAMN04488238_103297"/>
<sequence length="217" mass="23070">MSNSDGFIDEVSEELRRDKMFGLMRKYGWIAVVLVLMVVGGAAYYEWQKAQARASAEAFGDSVLSAIEADPSDARLEGLRDVNGNPVQQGVLNLLIASETLALEDRDATLAALEAVAQNEALPLSYRQLATLKRVIVAGDALPLAEREAALGGLAQAGQAFRPLALEQMALLRAGEGDTEGALALLNDLLSGPDVTQVLRRRAQQLVIALGGELDAA</sequence>
<protein>
    <recommendedName>
        <fullName evidence="4">Tetratricopeptide repeat-like domain-containing protein</fullName>
    </recommendedName>
</protein>
<dbReference type="OrthoDB" id="7173339at2"/>
<name>A0A1H2W8G4_9RHOB</name>
<dbReference type="AlphaFoldDB" id="A0A1H2W8G4"/>
<dbReference type="RefSeq" id="WP_092886826.1">
    <property type="nucleotide sequence ID" value="NZ_CP061498.1"/>
</dbReference>
<dbReference type="EMBL" id="FNOM01000003">
    <property type="protein sequence ID" value="SDW76746.1"/>
    <property type="molecule type" value="Genomic_DNA"/>
</dbReference>
<evidence type="ECO:0000256" key="1">
    <source>
        <dbReference type="SAM" id="Phobius"/>
    </source>
</evidence>
<gene>
    <name evidence="2" type="ORF">SAMN04488238_103297</name>
</gene>
<reference evidence="2 3" key="1">
    <citation type="submission" date="2016-10" db="EMBL/GenBank/DDBJ databases">
        <authorList>
            <person name="de Groot N.N."/>
        </authorList>
    </citation>
    <scope>NUCLEOTIDE SEQUENCE [LARGE SCALE GENOMIC DNA]</scope>
    <source>
        <strain evidence="2 3">CGMCC 1.8894</strain>
    </source>
</reference>